<dbReference type="RefSeq" id="WP_150712337.1">
    <property type="nucleotide sequence ID" value="NZ_CABVHK010000013.1"/>
</dbReference>
<proteinExistence type="predicted"/>
<reference evidence="2 3" key="1">
    <citation type="submission" date="2019-09" db="EMBL/GenBank/DDBJ databases">
        <authorList>
            <person name="Chandra G."/>
            <person name="Truman W A."/>
        </authorList>
    </citation>
    <scope>NUCLEOTIDE SEQUENCE [LARGE SCALE GENOMIC DNA]</scope>
    <source>
        <strain evidence="2">PS662</strain>
    </source>
</reference>
<dbReference type="EMBL" id="CABVHK010000013">
    <property type="protein sequence ID" value="VVN13090.1"/>
    <property type="molecule type" value="Genomic_DNA"/>
</dbReference>
<protein>
    <recommendedName>
        <fullName evidence="4">DUF2946 domain-containing protein</fullName>
    </recommendedName>
</protein>
<name>A0A5E6V5V8_PSEFL</name>
<evidence type="ECO:0000313" key="2">
    <source>
        <dbReference type="EMBL" id="VVN13090.1"/>
    </source>
</evidence>
<accession>A0A5E6V5V8</accession>
<evidence type="ECO:0000313" key="3">
    <source>
        <dbReference type="Proteomes" id="UP000326953"/>
    </source>
</evidence>
<dbReference type="AlphaFoldDB" id="A0A5E6V5V8"/>
<dbReference type="Pfam" id="PF11162">
    <property type="entry name" value="DUF2946"/>
    <property type="match status" value="1"/>
</dbReference>
<keyword evidence="1" id="KW-0472">Membrane</keyword>
<evidence type="ECO:0000256" key="1">
    <source>
        <dbReference type="SAM" id="Phobius"/>
    </source>
</evidence>
<keyword evidence="1" id="KW-0812">Transmembrane</keyword>
<dbReference type="InterPro" id="IPR021333">
    <property type="entry name" value="DUF2946"/>
</dbReference>
<keyword evidence="1" id="KW-1133">Transmembrane helix</keyword>
<organism evidence="2 3">
    <name type="scientific">Pseudomonas fluorescens</name>
    <dbReference type="NCBI Taxonomy" id="294"/>
    <lineage>
        <taxon>Bacteria</taxon>
        <taxon>Pseudomonadati</taxon>
        <taxon>Pseudomonadota</taxon>
        <taxon>Gammaproteobacteria</taxon>
        <taxon>Pseudomonadales</taxon>
        <taxon>Pseudomonadaceae</taxon>
        <taxon>Pseudomonas</taxon>
    </lineage>
</organism>
<sequence length="150" mass="16363">MRPLSVRSSAPRRQALHLTRGSWISLFAMLMIFIGPLISQSMPMDQRASALMSASMNMSMDMSMEAMDHTGHDAQPAAEHCPPKTSHHAIWEKCGYCNLLFNCPALTGGQSFIAFDTPAATTFNTPATRLGHARQSFFPGARTRAPPVVA</sequence>
<dbReference type="Proteomes" id="UP000326953">
    <property type="component" value="Unassembled WGS sequence"/>
</dbReference>
<dbReference type="OrthoDB" id="6896047at2"/>
<gene>
    <name evidence="2" type="ORF">PS662_03955</name>
</gene>
<feature type="transmembrane region" description="Helical" evidence="1">
    <location>
        <begin position="21"/>
        <end position="39"/>
    </location>
</feature>
<evidence type="ECO:0008006" key="4">
    <source>
        <dbReference type="Google" id="ProtNLM"/>
    </source>
</evidence>